<dbReference type="AlphaFoldDB" id="A0A7W7QC94"/>
<protein>
    <submittedName>
        <fullName evidence="5">DNA invertase Pin-like site-specific DNA recombinase</fullName>
    </submittedName>
</protein>
<evidence type="ECO:0000259" key="3">
    <source>
        <dbReference type="PROSITE" id="PS51736"/>
    </source>
</evidence>
<dbReference type="SMART" id="SM00857">
    <property type="entry name" value="Resolvase"/>
    <property type="match status" value="1"/>
</dbReference>
<dbReference type="SUPFAM" id="SSF53041">
    <property type="entry name" value="Resolvase-like"/>
    <property type="match status" value="1"/>
</dbReference>
<dbReference type="Pfam" id="PF07508">
    <property type="entry name" value="Recombinase"/>
    <property type="match status" value="1"/>
</dbReference>
<dbReference type="GO" id="GO:0000150">
    <property type="term" value="F:DNA strand exchange activity"/>
    <property type="evidence" value="ECO:0007669"/>
    <property type="project" value="InterPro"/>
</dbReference>
<reference evidence="5 6" key="1">
    <citation type="submission" date="2020-08" db="EMBL/GenBank/DDBJ databases">
        <title>Genomic Encyclopedia of Type Strains, Phase III (KMG-III): the genomes of soil and plant-associated and newly described type strains.</title>
        <authorList>
            <person name="Whitman W."/>
        </authorList>
    </citation>
    <scope>NUCLEOTIDE SEQUENCE [LARGE SCALE GENOMIC DNA]</scope>
    <source>
        <strain evidence="5 6">CECT 8960</strain>
    </source>
</reference>
<comment type="caution">
    <text evidence="5">The sequence shown here is derived from an EMBL/GenBank/DDBJ whole genome shotgun (WGS) entry which is preliminary data.</text>
</comment>
<dbReference type="Gene3D" id="3.40.50.1390">
    <property type="entry name" value="Resolvase, N-terminal catalytic domain"/>
    <property type="match status" value="1"/>
</dbReference>
<evidence type="ECO:0000256" key="1">
    <source>
        <dbReference type="ARBA" id="ARBA00023125"/>
    </source>
</evidence>
<dbReference type="InterPro" id="IPR011109">
    <property type="entry name" value="DNA_bind_recombinase_dom"/>
</dbReference>
<name>A0A7W7QC94_9PSEU</name>
<organism evidence="5 6">
    <name type="scientific">Actinophytocola algeriensis</name>
    <dbReference type="NCBI Taxonomy" id="1768010"/>
    <lineage>
        <taxon>Bacteria</taxon>
        <taxon>Bacillati</taxon>
        <taxon>Actinomycetota</taxon>
        <taxon>Actinomycetes</taxon>
        <taxon>Pseudonocardiales</taxon>
        <taxon>Pseudonocardiaceae</taxon>
    </lineage>
</organism>
<dbReference type="InterPro" id="IPR006119">
    <property type="entry name" value="Resolv_N"/>
</dbReference>
<evidence type="ECO:0000313" key="6">
    <source>
        <dbReference type="Proteomes" id="UP000520767"/>
    </source>
</evidence>
<evidence type="ECO:0000256" key="2">
    <source>
        <dbReference type="ARBA" id="ARBA00023172"/>
    </source>
</evidence>
<proteinExistence type="predicted"/>
<keyword evidence="1" id="KW-0238">DNA-binding</keyword>
<dbReference type="RefSeq" id="WP_318784827.1">
    <property type="nucleotide sequence ID" value="NZ_JADBEA010000001.1"/>
</dbReference>
<dbReference type="InterPro" id="IPR038109">
    <property type="entry name" value="DNA_bind_recomb_sf"/>
</dbReference>
<dbReference type="Pfam" id="PF00239">
    <property type="entry name" value="Resolvase"/>
    <property type="match status" value="1"/>
</dbReference>
<dbReference type="InterPro" id="IPR050639">
    <property type="entry name" value="SSR_resolvase"/>
</dbReference>
<keyword evidence="6" id="KW-1185">Reference proteome</keyword>
<evidence type="ECO:0000259" key="4">
    <source>
        <dbReference type="PROSITE" id="PS51737"/>
    </source>
</evidence>
<dbReference type="EMBL" id="JACHJQ010000008">
    <property type="protein sequence ID" value="MBB4910778.1"/>
    <property type="molecule type" value="Genomic_DNA"/>
</dbReference>
<gene>
    <name evidence="5" type="ORF">FHR82_007037</name>
</gene>
<dbReference type="InterPro" id="IPR036162">
    <property type="entry name" value="Resolvase-like_N_sf"/>
</dbReference>
<feature type="domain" description="Recombinase" evidence="4">
    <location>
        <begin position="168"/>
        <end position="278"/>
    </location>
</feature>
<accession>A0A7W7QC94</accession>
<dbReference type="PROSITE" id="PS51736">
    <property type="entry name" value="RECOMBINASES_3"/>
    <property type="match status" value="1"/>
</dbReference>
<dbReference type="CDD" id="cd00338">
    <property type="entry name" value="Ser_Recombinase"/>
    <property type="match status" value="1"/>
</dbReference>
<sequence>MFDSYARLSKNPNTGEFEKIETQWADNRRVIERLGGTLGQELDDGLSAWKKNVRRPGWAKLLERVASGASDGIVVWHTDRLFRQPRDLEKLIDLADKGFVVVSAHGSRDLADPDDRFILRIEVAHAARSSDDTSRRIKRRFRTFRENGMGHIGGPRRFGWPGRDLTWTPGEGETDDDRPMVPDALVARERRALAEATDAALSGISEAVIAREWNDQGLFTAEGRRWVRLTVKSVLSRPTNAGLVESDGELVATMPGEPIVDPRKFDLLRSKYAARRKGRVAGEVGPGYVGTGIIRCGEPGCGARLTARNGDGFYRDLTWTPQLARPLQAALEMTDAAFAEHLGTTVRTVTSWDQPDTTIDDTAIRASLETAAQQASISVKKRFAQSANTPVRKKYYTCEKERRGCGKVNADLRSVDQELRTYVILRLSDDRYAAAVEAARAQVADRLSAINADIAEYEQLQEAVSERLGRREFKTMAAFDKANKPIVEALDRLYTEREALSEGSPEGPTKAQPAAAIAAQWDAADNSERRSMLTKALGGSTLYLDRYVKRPGPRVFDRNRLRLVYPDGTTVTFGDLT</sequence>
<dbReference type="Gene3D" id="3.90.1750.20">
    <property type="entry name" value="Putative Large Serine Recombinase, Chain B, Domain 2"/>
    <property type="match status" value="1"/>
</dbReference>
<dbReference type="GO" id="GO:0003677">
    <property type="term" value="F:DNA binding"/>
    <property type="evidence" value="ECO:0007669"/>
    <property type="project" value="UniProtKB-KW"/>
</dbReference>
<keyword evidence="2" id="KW-0233">DNA recombination</keyword>
<evidence type="ECO:0000313" key="5">
    <source>
        <dbReference type="EMBL" id="MBB4910778.1"/>
    </source>
</evidence>
<dbReference type="PANTHER" id="PTHR30461:SF2">
    <property type="entry name" value="SERINE RECOMBINASE PINE-RELATED"/>
    <property type="match status" value="1"/>
</dbReference>
<dbReference type="PANTHER" id="PTHR30461">
    <property type="entry name" value="DNA-INVERTASE FROM LAMBDOID PROPHAGE"/>
    <property type="match status" value="1"/>
</dbReference>
<feature type="domain" description="Resolvase/invertase-type recombinase catalytic" evidence="3">
    <location>
        <begin position="1"/>
        <end position="148"/>
    </location>
</feature>
<dbReference type="Proteomes" id="UP000520767">
    <property type="component" value="Unassembled WGS sequence"/>
</dbReference>
<dbReference type="PROSITE" id="PS51737">
    <property type="entry name" value="RECOMBINASE_DNA_BIND"/>
    <property type="match status" value="1"/>
</dbReference>